<dbReference type="Gene3D" id="1.10.287.130">
    <property type="match status" value="1"/>
</dbReference>
<dbReference type="Gene3D" id="3.30.565.10">
    <property type="entry name" value="Histidine kinase-like ATPase, C-terminal domain"/>
    <property type="match status" value="1"/>
</dbReference>
<dbReference type="GO" id="GO:0000155">
    <property type="term" value="F:phosphorelay sensor kinase activity"/>
    <property type="evidence" value="ECO:0007669"/>
    <property type="project" value="InterPro"/>
</dbReference>
<dbReference type="InterPro" id="IPR001789">
    <property type="entry name" value="Sig_transdc_resp-reg_receiver"/>
</dbReference>
<evidence type="ECO:0000256" key="8">
    <source>
        <dbReference type="SAM" id="Coils"/>
    </source>
</evidence>
<dbReference type="SUPFAM" id="SSF55874">
    <property type="entry name" value="ATPase domain of HSP90 chaperone/DNA topoisomerase II/histidine kinase"/>
    <property type="match status" value="1"/>
</dbReference>
<dbReference type="PROSITE" id="PS00041">
    <property type="entry name" value="HTH_ARAC_FAMILY_1"/>
    <property type="match status" value="1"/>
</dbReference>
<dbReference type="AlphaFoldDB" id="A0A8J6QW91"/>
<dbReference type="PANTHER" id="PTHR43547">
    <property type="entry name" value="TWO-COMPONENT HISTIDINE KINASE"/>
    <property type="match status" value="1"/>
</dbReference>
<dbReference type="PANTHER" id="PTHR43547:SF2">
    <property type="entry name" value="HYBRID SIGNAL TRANSDUCTION HISTIDINE KINASE C"/>
    <property type="match status" value="1"/>
</dbReference>
<dbReference type="EC" id="2.7.13.3" evidence="2"/>
<feature type="modified residue" description="4-aspartylphosphate" evidence="7">
    <location>
        <position position="702"/>
    </location>
</feature>
<sequence>MRNLILFFISIVSIIIISCSEINHKKYRIGFSQCLSDQMWRNAMNHSMQIQASLNHNEINLSRFEAHGSTKLQIAQIEEMIKNQYDLIIVSPLVQDSIVPVIEKAFDAGIPIILLDRKINSDKYTAFVGADNLEVGQTAAKYIISNSQEKNIHVLEIKGVGNSSPVEERSLGFHHEIQNNPNINIVKTIEGVNPSEIVKTLDSLGPRGIDYIYAFNDQLAKQVWDLTNKLQFEKKLKFIGVDGLNIPDGGIGLVQNNILNATILYPTGGDEAIRLALRILNGEKVQKNNILRTTVIDSKNAEIMKNQLDKINQHQEDIVAQQNKINEQEKTYSTQTNILKLVLGLLITSILLGSFSIYSGFKLRKKKRELELRNNKITIQQEHIQKISEAKTNFFTGLSHEFKTPITLILSSIESISDNKSIRDNKLIREVGLIFNNSKRLLRLINQLIDFRKIEDRKFILKASETNLYQFSKSIFKDFEREAQKRNIKFSINTNNEFLKVFIDRNLMDKVYFNILSNAFKFTPNNGTISIDIIDEETNFVKIHFSDSGIGIPDTEMDKVFMPFFQGSNNKKSSSGIGLHLSKEFIELHKGTIEVNSKNGAEFIISLYKGDVHLSSDEIIYEPDIIENPTLSFETDYEDDAFILKNDIDEDNKNTLLIIEDNPDLIRYLNNKLSAEFIIETCDGHGAIEKAFELIPDIIICDVNLPDKNGFEICDILKKDLRTSHIPSIILTAYDSKESYIQGLDSGADLFLTKPFSFTILYRSIKNLLFNREKLRRHHIKNIYKTEPTNDLANSEQEFINDMNKYVHENIDDSSYNVEQLASDLGISRVQLYRKVKAILNINVSDYIQNLRLEKAKILLQESTLSISEIAYSVGFSSPSYFSLTFKNKFGKSPKMYRKK</sequence>
<feature type="transmembrane region" description="Helical" evidence="9">
    <location>
        <begin position="338"/>
        <end position="358"/>
    </location>
</feature>
<evidence type="ECO:0000259" key="10">
    <source>
        <dbReference type="PROSITE" id="PS01124"/>
    </source>
</evidence>
<keyword evidence="5" id="KW-0238">DNA-binding</keyword>
<dbReference type="SMART" id="SM00448">
    <property type="entry name" value="REC"/>
    <property type="match status" value="1"/>
</dbReference>
<dbReference type="CDD" id="cd06308">
    <property type="entry name" value="PBP1_sensor_kinase-like"/>
    <property type="match status" value="1"/>
</dbReference>
<dbReference type="InterPro" id="IPR003661">
    <property type="entry name" value="HisK_dim/P_dom"/>
</dbReference>
<dbReference type="Pfam" id="PF00512">
    <property type="entry name" value="HisKA"/>
    <property type="match status" value="1"/>
</dbReference>
<dbReference type="SUPFAM" id="SSF53822">
    <property type="entry name" value="Periplasmic binding protein-like I"/>
    <property type="match status" value="1"/>
</dbReference>
<dbReference type="InterPro" id="IPR036097">
    <property type="entry name" value="HisK_dim/P_sf"/>
</dbReference>
<evidence type="ECO:0000256" key="1">
    <source>
        <dbReference type="ARBA" id="ARBA00000085"/>
    </source>
</evidence>
<dbReference type="InterPro" id="IPR009057">
    <property type="entry name" value="Homeodomain-like_sf"/>
</dbReference>
<dbReference type="EMBL" id="JACVXC010000004">
    <property type="protein sequence ID" value="MBD0836094.1"/>
    <property type="molecule type" value="Genomic_DNA"/>
</dbReference>
<keyword evidence="9" id="KW-0472">Membrane</keyword>
<evidence type="ECO:0000313" key="14">
    <source>
        <dbReference type="Proteomes" id="UP000602057"/>
    </source>
</evidence>
<reference evidence="13" key="1">
    <citation type="journal article" date="2013" name="Int. J. Syst. Evol. Microbiol.">
        <title>Aestuariibaculum suncheonense gen. nov., sp. nov., a marine bacterium of the family Flavobacteriaceae isolated from a tidal flat and emended descriptions of the genera Gaetbulibacter and Tamlana.</title>
        <authorList>
            <person name="Jeong S.H."/>
            <person name="Park M.S."/>
            <person name="Jin H.M."/>
            <person name="Lee K."/>
            <person name="Park W."/>
            <person name="Jeon C.O."/>
        </authorList>
    </citation>
    <scope>NUCLEOTIDE SEQUENCE</scope>
    <source>
        <strain evidence="13">SC17</strain>
    </source>
</reference>
<dbReference type="Pfam" id="PF02518">
    <property type="entry name" value="HATPase_c"/>
    <property type="match status" value="1"/>
</dbReference>
<evidence type="ECO:0000256" key="3">
    <source>
        <dbReference type="ARBA" id="ARBA00022553"/>
    </source>
</evidence>
<dbReference type="PROSITE" id="PS01124">
    <property type="entry name" value="HTH_ARAC_FAMILY_2"/>
    <property type="match status" value="1"/>
</dbReference>
<name>A0A8J6QW91_9FLAO</name>
<evidence type="ECO:0000256" key="6">
    <source>
        <dbReference type="ARBA" id="ARBA00023163"/>
    </source>
</evidence>
<dbReference type="PRINTS" id="PR00344">
    <property type="entry name" value="BCTRLSENSOR"/>
</dbReference>
<protein>
    <recommendedName>
        <fullName evidence="2">histidine kinase</fullName>
        <ecNumber evidence="2">2.7.13.3</ecNumber>
    </recommendedName>
</protein>
<proteinExistence type="predicted"/>
<comment type="caution">
    <text evidence="13">The sequence shown here is derived from an EMBL/GenBank/DDBJ whole genome shotgun (WGS) entry which is preliminary data.</text>
</comment>
<feature type="domain" description="Histidine kinase" evidence="11">
    <location>
        <begin position="397"/>
        <end position="611"/>
    </location>
</feature>
<evidence type="ECO:0000259" key="11">
    <source>
        <dbReference type="PROSITE" id="PS50109"/>
    </source>
</evidence>
<dbReference type="InterPro" id="IPR025997">
    <property type="entry name" value="SBP_2_dom"/>
</dbReference>
<keyword evidence="9" id="KW-1133">Transmembrane helix</keyword>
<evidence type="ECO:0000256" key="5">
    <source>
        <dbReference type="ARBA" id="ARBA00023125"/>
    </source>
</evidence>
<dbReference type="InterPro" id="IPR018060">
    <property type="entry name" value="HTH_AraC"/>
</dbReference>
<dbReference type="Pfam" id="PF12833">
    <property type="entry name" value="HTH_18"/>
    <property type="match status" value="1"/>
</dbReference>
<keyword evidence="3 7" id="KW-0597">Phosphoprotein</keyword>
<dbReference type="Pfam" id="PF13407">
    <property type="entry name" value="Peripla_BP_4"/>
    <property type="match status" value="1"/>
</dbReference>
<dbReference type="InterPro" id="IPR018062">
    <property type="entry name" value="HTH_AraC-typ_CS"/>
</dbReference>
<organism evidence="13 14">
    <name type="scientific">Aestuariibaculum suncheonense</name>
    <dbReference type="NCBI Taxonomy" id="1028745"/>
    <lineage>
        <taxon>Bacteria</taxon>
        <taxon>Pseudomonadati</taxon>
        <taxon>Bacteroidota</taxon>
        <taxon>Flavobacteriia</taxon>
        <taxon>Flavobacteriales</taxon>
        <taxon>Flavobacteriaceae</taxon>
    </lineage>
</organism>
<dbReference type="SMART" id="SM00388">
    <property type="entry name" value="HisKA"/>
    <property type="match status" value="1"/>
</dbReference>
<dbReference type="InterPro" id="IPR036890">
    <property type="entry name" value="HATPase_C_sf"/>
</dbReference>
<keyword evidence="14" id="KW-1185">Reference proteome</keyword>
<dbReference type="InterPro" id="IPR011006">
    <property type="entry name" value="CheY-like_superfamily"/>
</dbReference>
<dbReference type="SUPFAM" id="SSF52172">
    <property type="entry name" value="CheY-like"/>
    <property type="match status" value="1"/>
</dbReference>
<dbReference type="SUPFAM" id="SSF47384">
    <property type="entry name" value="Homodimeric domain of signal transducing histidine kinase"/>
    <property type="match status" value="1"/>
</dbReference>
<evidence type="ECO:0000256" key="9">
    <source>
        <dbReference type="SAM" id="Phobius"/>
    </source>
</evidence>
<feature type="coiled-coil region" evidence="8">
    <location>
        <begin position="304"/>
        <end position="331"/>
    </location>
</feature>
<evidence type="ECO:0000313" key="13">
    <source>
        <dbReference type="EMBL" id="MBD0836094.1"/>
    </source>
</evidence>
<dbReference type="InterPro" id="IPR005467">
    <property type="entry name" value="His_kinase_dom"/>
</dbReference>
<dbReference type="InterPro" id="IPR003594">
    <property type="entry name" value="HATPase_dom"/>
</dbReference>
<dbReference type="Gene3D" id="1.10.10.60">
    <property type="entry name" value="Homeodomain-like"/>
    <property type="match status" value="2"/>
</dbReference>
<keyword evidence="9" id="KW-0812">Transmembrane</keyword>
<evidence type="ECO:0000256" key="2">
    <source>
        <dbReference type="ARBA" id="ARBA00012438"/>
    </source>
</evidence>
<dbReference type="GO" id="GO:0003700">
    <property type="term" value="F:DNA-binding transcription factor activity"/>
    <property type="evidence" value="ECO:0007669"/>
    <property type="project" value="InterPro"/>
</dbReference>
<accession>A0A8J6QW91</accession>
<comment type="catalytic activity">
    <reaction evidence="1">
        <text>ATP + protein L-histidine = ADP + protein N-phospho-L-histidine.</text>
        <dbReference type="EC" id="2.7.13.3"/>
    </reaction>
</comment>
<feature type="domain" description="HTH araC/xylS-type" evidence="10">
    <location>
        <begin position="801"/>
        <end position="900"/>
    </location>
</feature>
<dbReference type="SUPFAM" id="SSF46689">
    <property type="entry name" value="Homeodomain-like"/>
    <property type="match status" value="1"/>
</dbReference>
<keyword evidence="6" id="KW-0804">Transcription</keyword>
<dbReference type="PROSITE" id="PS50109">
    <property type="entry name" value="HIS_KIN"/>
    <property type="match status" value="1"/>
</dbReference>
<evidence type="ECO:0000256" key="4">
    <source>
        <dbReference type="ARBA" id="ARBA00023015"/>
    </source>
</evidence>
<dbReference type="Gene3D" id="3.40.50.2300">
    <property type="match status" value="3"/>
</dbReference>
<keyword evidence="4" id="KW-0805">Transcription regulation</keyword>
<dbReference type="RefSeq" id="WP_188216583.1">
    <property type="nucleotide sequence ID" value="NZ_BAABGH010000007.1"/>
</dbReference>
<dbReference type="InterPro" id="IPR028082">
    <property type="entry name" value="Peripla_BP_I"/>
</dbReference>
<dbReference type="PROSITE" id="PS50110">
    <property type="entry name" value="RESPONSE_REGULATORY"/>
    <property type="match status" value="1"/>
</dbReference>
<dbReference type="SMART" id="SM00342">
    <property type="entry name" value="HTH_ARAC"/>
    <property type="match status" value="1"/>
</dbReference>
<gene>
    <name evidence="13" type="ORF">ICJ84_11640</name>
</gene>
<dbReference type="Pfam" id="PF00072">
    <property type="entry name" value="Response_reg"/>
    <property type="match status" value="1"/>
</dbReference>
<reference evidence="13" key="2">
    <citation type="submission" date="2020-09" db="EMBL/GenBank/DDBJ databases">
        <authorList>
            <person name="Wu Z."/>
        </authorList>
    </citation>
    <scope>NUCLEOTIDE SEQUENCE</scope>
    <source>
        <strain evidence="13">SC17</strain>
    </source>
</reference>
<keyword evidence="8" id="KW-0175">Coiled coil</keyword>
<dbReference type="InterPro" id="IPR004358">
    <property type="entry name" value="Sig_transdc_His_kin-like_C"/>
</dbReference>
<dbReference type="GO" id="GO:0043565">
    <property type="term" value="F:sequence-specific DNA binding"/>
    <property type="evidence" value="ECO:0007669"/>
    <property type="project" value="InterPro"/>
</dbReference>
<evidence type="ECO:0000256" key="7">
    <source>
        <dbReference type="PROSITE-ProRule" id="PRU00169"/>
    </source>
</evidence>
<dbReference type="Proteomes" id="UP000602057">
    <property type="component" value="Unassembled WGS sequence"/>
</dbReference>
<evidence type="ECO:0000259" key="12">
    <source>
        <dbReference type="PROSITE" id="PS50110"/>
    </source>
</evidence>
<dbReference type="CDD" id="cd00082">
    <property type="entry name" value="HisKA"/>
    <property type="match status" value="1"/>
</dbReference>
<dbReference type="PROSITE" id="PS51257">
    <property type="entry name" value="PROKAR_LIPOPROTEIN"/>
    <property type="match status" value="1"/>
</dbReference>
<feature type="domain" description="Response regulatory" evidence="12">
    <location>
        <begin position="655"/>
        <end position="769"/>
    </location>
</feature>
<dbReference type="SMART" id="SM00387">
    <property type="entry name" value="HATPase_c"/>
    <property type="match status" value="1"/>
</dbReference>